<feature type="region of interest" description="Disordered" evidence="3">
    <location>
        <begin position="414"/>
        <end position="433"/>
    </location>
</feature>
<evidence type="ECO:0000256" key="3">
    <source>
        <dbReference type="SAM" id="MobiDB-lite"/>
    </source>
</evidence>
<evidence type="ECO:0000256" key="1">
    <source>
        <dbReference type="ARBA" id="ARBA00005807"/>
    </source>
</evidence>
<dbReference type="GO" id="GO:0005739">
    <property type="term" value="C:mitochondrion"/>
    <property type="evidence" value="ECO:0007669"/>
    <property type="project" value="TreeGrafter"/>
</dbReference>
<organism evidence="4 5">
    <name type="scientific">Oopsacas minuta</name>
    <dbReference type="NCBI Taxonomy" id="111878"/>
    <lineage>
        <taxon>Eukaryota</taxon>
        <taxon>Metazoa</taxon>
        <taxon>Porifera</taxon>
        <taxon>Hexactinellida</taxon>
        <taxon>Hexasterophora</taxon>
        <taxon>Lyssacinosida</taxon>
        <taxon>Leucopsacidae</taxon>
        <taxon>Oopsacas</taxon>
    </lineage>
</organism>
<dbReference type="Proteomes" id="UP001165289">
    <property type="component" value="Unassembled WGS sequence"/>
</dbReference>
<feature type="compositionally biased region" description="Basic and acidic residues" evidence="3">
    <location>
        <begin position="28"/>
        <end position="37"/>
    </location>
</feature>
<comment type="similarity">
    <text evidence="1">Belongs to the MTFR1 family.</text>
</comment>
<evidence type="ECO:0000256" key="2">
    <source>
        <dbReference type="SAM" id="Coils"/>
    </source>
</evidence>
<proteinExistence type="inferred from homology"/>
<comment type="caution">
    <text evidence="4">The sequence shown here is derived from an EMBL/GenBank/DDBJ whole genome shotgun (WGS) entry which is preliminary data.</text>
</comment>
<sequence>MSNQSKPKILKSKPKLQSVSTRLCSPKSDTETRRSERSLKEQLQLLENENSELRYRLDSLRRAKNQLIIKREKVPICHSIRTSSPSLETQSITEDSAHPVDLLSDREDLQLRELELERLWQLRQEEVERNLIREHEEEIQQLQRDNIELRGAVEQTRLEKSELIADFEIKEVKWLQEIQQLETKCNSTIDSDYQDLGEKCRELRKLLREKELRADNLLAENSHLRATLDKREEEWRVREEELSLELRNAWGKRYHEWITKAERKMQELQEMNQILQNMVEKKPLMLIVLSVASRLVSEVLFLLSGMKEPDPSHVSLLRYLSEYLPLPTYGIIYIQIPVERLANTSSTKLLFGSNNKTSQYYRSRVSRRIDLSSSFNRSNLDNRSLDSVTDSDCVEVWDSEISFTSDCPTVHVASDPQRVSRRPEVETAYNGDDELSVPESAAEQKIVSLMTELVSLKSQLASIILDKELKSQRNVIPDPPPDIPIWFTNRITQHTAVQAPACSTPSFLTPVSRQPRQSVQSGDRPNMVNVLEGIGSVKLKCVSKSPGGTPLRLQAKSPKPGDDPGAIIAYALKKRFANILPAFNEDEEISTSEDLDHTFS</sequence>
<reference evidence="4 5" key="1">
    <citation type="journal article" date="2023" name="BMC Biol.">
        <title>The compact genome of the sponge Oopsacas minuta (Hexactinellida) is lacking key metazoan core genes.</title>
        <authorList>
            <person name="Santini S."/>
            <person name="Schenkelaars Q."/>
            <person name="Jourda C."/>
            <person name="Duchesne M."/>
            <person name="Belahbib H."/>
            <person name="Rocher C."/>
            <person name="Selva M."/>
            <person name="Riesgo A."/>
            <person name="Vervoort M."/>
            <person name="Leys S.P."/>
            <person name="Kodjabachian L."/>
            <person name="Le Bivic A."/>
            <person name="Borchiellini C."/>
            <person name="Claverie J.M."/>
            <person name="Renard E."/>
        </authorList>
    </citation>
    <scope>NUCLEOTIDE SEQUENCE [LARGE SCALE GENOMIC DNA]</scope>
    <source>
        <strain evidence="4">SPO-2</strain>
    </source>
</reference>
<dbReference type="EMBL" id="JAKMXF010000361">
    <property type="protein sequence ID" value="KAI6646146.1"/>
    <property type="molecule type" value="Genomic_DNA"/>
</dbReference>
<dbReference type="GO" id="GO:0009060">
    <property type="term" value="P:aerobic respiration"/>
    <property type="evidence" value="ECO:0007669"/>
    <property type="project" value="TreeGrafter"/>
</dbReference>
<feature type="region of interest" description="Disordered" evidence="3">
    <location>
        <begin position="1"/>
        <end position="37"/>
    </location>
</feature>
<keyword evidence="2" id="KW-0175">Coiled coil</keyword>
<dbReference type="AlphaFoldDB" id="A0AAV7JBW2"/>
<dbReference type="GO" id="GO:0000266">
    <property type="term" value="P:mitochondrial fission"/>
    <property type="evidence" value="ECO:0007669"/>
    <property type="project" value="TreeGrafter"/>
</dbReference>
<dbReference type="PANTHER" id="PTHR14215:SF0">
    <property type="entry name" value="WH2 DOMAIN-CONTAINING PROTEIN"/>
    <property type="match status" value="1"/>
</dbReference>
<dbReference type="PANTHER" id="PTHR14215">
    <property type="entry name" value="PROTEIN OF UNKNOWN FUNCTION DUF729"/>
    <property type="match status" value="1"/>
</dbReference>
<name>A0AAV7JBW2_9METZ</name>
<dbReference type="InterPro" id="IPR007972">
    <property type="entry name" value="Mtfr1"/>
</dbReference>
<keyword evidence="5" id="KW-1185">Reference proteome</keyword>
<evidence type="ECO:0000313" key="4">
    <source>
        <dbReference type="EMBL" id="KAI6646146.1"/>
    </source>
</evidence>
<evidence type="ECO:0000313" key="5">
    <source>
        <dbReference type="Proteomes" id="UP001165289"/>
    </source>
</evidence>
<protein>
    <submittedName>
        <fullName evidence="4">Uncharacterized protein</fullName>
    </submittedName>
</protein>
<accession>A0AAV7JBW2</accession>
<feature type="coiled-coil region" evidence="2">
    <location>
        <begin position="125"/>
        <end position="234"/>
    </location>
</feature>
<gene>
    <name evidence="4" type="ORF">LOD99_9419</name>
</gene>